<dbReference type="GO" id="GO:0005737">
    <property type="term" value="C:cytoplasm"/>
    <property type="evidence" value="ECO:0007669"/>
    <property type="project" value="TreeGrafter"/>
</dbReference>
<comment type="function">
    <text evidence="4">Catalyzes the NADPH-dependent reduction of ketopantoate into pantoic acid.</text>
</comment>
<dbReference type="InterPro" id="IPR051402">
    <property type="entry name" value="KPR-Related"/>
</dbReference>
<dbReference type="GO" id="GO:0008677">
    <property type="term" value="F:2-dehydropantoate 2-reductase activity"/>
    <property type="evidence" value="ECO:0007669"/>
    <property type="project" value="UniProtKB-EC"/>
</dbReference>
<keyword evidence="2 4" id="KW-0521">NADP</keyword>
<comment type="similarity">
    <text evidence="1 4">Belongs to the ketopantoate reductase family.</text>
</comment>
<dbReference type="Proteomes" id="UP000664398">
    <property type="component" value="Unassembled WGS sequence"/>
</dbReference>
<dbReference type="InterPro" id="IPR003710">
    <property type="entry name" value="ApbA"/>
</dbReference>
<dbReference type="Gene3D" id="3.40.50.720">
    <property type="entry name" value="NAD(P)-binding Rossmann-like Domain"/>
    <property type="match status" value="1"/>
</dbReference>
<dbReference type="SUPFAM" id="SSF51735">
    <property type="entry name" value="NAD(P)-binding Rossmann-fold domains"/>
    <property type="match status" value="1"/>
</dbReference>
<reference evidence="7" key="1">
    <citation type="submission" date="2021-03" db="EMBL/GenBank/DDBJ databases">
        <title>Leucobacter chromiisoli sp. nov., isolated from chromium-containing soil of chemical plant.</title>
        <authorList>
            <person name="Xu Z."/>
        </authorList>
    </citation>
    <scope>NUCLEOTIDE SEQUENCE</scope>
    <source>
        <strain evidence="7">A2</strain>
    </source>
</reference>
<evidence type="ECO:0000256" key="1">
    <source>
        <dbReference type="ARBA" id="ARBA00007870"/>
    </source>
</evidence>
<evidence type="ECO:0000259" key="5">
    <source>
        <dbReference type="Pfam" id="PF02558"/>
    </source>
</evidence>
<name>A0A939RTL3_9MICO</name>
<dbReference type="RefSeq" id="WP_208044980.1">
    <property type="nucleotide sequence ID" value="NZ_JAGDYL010000005.1"/>
</dbReference>
<comment type="pathway">
    <text evidence="4">Cofactor biosynthesis; (R)-pantothenate biosynthesis; (R)-pantoate from 3-methyl-2-oxobutanoate: step 2/2.</text>
</comment>
<dbReference type="AlphaFoldDB" id="A0A939RTL3"/>
<dbReference type="PANTHER" id="PTHR21708:SF26">
    <property type="entry name" value="2-DEHYDROPANTOATE 2-REDUCTASE"/>
    <property type="match status" value="1"/>
</dbReference>
<keyword evidence="4" id="KW-0566">Pantothenate biosynthesis</keyword>
<evidence type="ECO:0000256" key="2">
    <source>
        <dbReference type="ARBA" id="ARBA00022857"/>
    </source>
</evidence>
<dbReference type="InterPro" id="IPR036291">
    <property type="entry name" value="NAD(P)-bd_dom_sf"/>
</dbReference>
<dbReference type="GO" id="GO:0015940">
    <property type="term" value="P:pantothenate biosynthetic process"/>
    <property type="evidence" value="ECO:0007669"/>
    <property type="project" value="UniProtKB-KW"/>
</dbReference>
<feature type="domain" description="Ketopantoate reductase C-terminal" evidence="6">
    <location>
        <begin position="178"/>
        <end position="293"/>
    </location>
</feature>
<gene>
    <name evidence="7" type="ORF">J4H91_04100</name>
</gene>
<keyword evidence="3 4" id="KW-0560">Oxidoreductase</keyword>
<proteinExistence type="inferred from homology"/>
<dbReference type="PANTHER" id="PTHR21708">
    <property type="entry name" value="PROBABLE 2-DEHYDROPANTOATE 2-REDUCTASE"/>
    <property type="match status" value="1"/>
</dbReference>
<dbReference type="EC" id="1.1.1.169" evidence="4"/>
<sequence>MRILIVGAGATGGAFGTLLQEAGRDVTYLVRGRRAAALRQDGLRLIAPSGERTLLVQTLIAGEKAAPFDLVLVAVKAGALEHAITDLREHIDAGTRILPILNGMAHMRRLEEEFPGQVIGGSAKIVATLDGDAVRQMEESASIAIGAMESENLSDLAAVEVIGRVLDVPGIELTVSADIMRVLWEKWVFIAALGAVTCLFGGPIGRIIAAGGHDRIVETLENLEGVAEAAGYAPSVTGHAQAHGILTEPESTLTSSLYRDIEAGHPSEAEHILGDLALQAQALGRPTPMLDLALIRIRTRADG</sequence>
<protein>
    <recommendedName>
        <fullName evidence="4">2-dehydropantoate 2-reductase</fullName>
        <ecNumber evidence="4">1.1.1.169</ecNumber>
    </recommendedName>
    <alternativeName>
        <fullName evidence="4">Ketopantoate reductase</fullName>
    </alternativeName>
</protein>
<evidence type="ECO:0000256" key="4">
    <source>
        <dbReference type="RuleBase" id="RU362068"/>
    </source>
</evidence>
<organism evidence="7 8">
    <name type="scientific">Leucobacter ruminantium</name>
    <dbReference type="NCBI Taxonomy" id="1289170"/>
    <lineage>
        <taxon>Bacteria</taxon>
        <taxon>Bacillati</taxon>
        <taxon>Actinomycetota</taxon>
        <taxon>Actinomycetes</taxon>
        <taxon>Micrococcales</taxon>
        <taxon>Microbacteriaceae</taxon>
        <taxon>Leucobacter</taxon>
    </lineage>
</organism>
<dbReference type="Gene3D" id="1.10.1040.10">
    <property type="entry name" value="N-(1-d-carboxylethyl)-l-norvaline Dehydrogenase, domain 2"/>
    <property type="match status" value="1"/>
</dbReference>
<comment type="catalytic activity">
    <reaction evidence="4">
        <text>(R)-pantoate + NADP(+) = 2-dehydropantoate + NADPH + H(+)</text>
        <dbReference type="Rhea" id="RHEA:16233"/>
        <dbReference type="ChEBI" id="CHEBI:11561"/>
        <dbReference type="ChEBI" id="CHEBI:15378"/>
        <dbReference type="ChEBI" id="CHEBI:15980"/>
        <dbReference type="ChEBI" id="CHEBI:57783"/>
        <dbReference type="ChEBI" id="CHEBI:58349"/>
        <dbReference type="EC" id="1.1.1.169"/>
    </reaction>
</comment>
<dbReference type="InterPro" id="IPR008927">
    <property type="entry name" value="6-PGluconate_DH-like_C_sf"/>
</dbReference>
<dbReference type="InterPro" id="IPR013332">
    <property type="entry name" value="KPR_N"/>
</dbReference>
<dbReference type="SUPFAM" id="SSF48179">
    <property type="entry name" value="6-phosphogluconate dehydrogenase C-terminal domain-like"/>
    <property type="match status" value="1"/>
</dbReference>
<accession>A0A939RTL3</accession>
<dbReference type="InterPro" id="IPR013328">
    <property type="entry name" value="6PGD_dom2"/>
</dbReference>
<keyword evidence="8" id="KW-1185">Reference proteome</keyword>
<dbReference type="Pfam" id="PF02558">
    <property type="entry name" value="ApbA"/>
    <property type="match status" value="1"/>
</dbReference>
<dbReference type="NCBIfam" id="TIGR00745">
    <property type="entry name" value="apbA_panE"/>
    <property type="match status" value="1"/>
</dbReference>
<evidence type="ECO:0000313" key="7">
    <source>
        <dbReference type="EMBL" id="MBO1804500.1"/>
    </source>
</evidence>
<evidence type="ECO:0000259" key="6">
    <source>
        <dbReference type="Pfam" id="PF08546"/>
    </source>
</evidence>
<evidence type="ECO:0000256" key="3">
    <source>
        <dbReference type="ARBA" id="ARBA00023002"/>
    </source>
</evidence>
<dbReference type="InterPro" id="IPR013752">
    <property type="entry name" value="KPA_reductase"/>
</dbReference>
<dbReference type="EMBL" id="JAGDYL010000005">
    <property type="protein sequence ID" value="MBO1804500.1"/>
    <property type="molecule type" value="Genomic_DNA"/>
</dbReference>
<dbReference type="Pfam" id="PF08546">
    <property type="entry name" value="ApbA_C"/>
    <property type="match status" value="1"/>
</dbReference>
<evidence type="ECO:0000313" key="8">
    <source>
        <dbReference type="Proteomes" id="UP000664398"/>
    </source>
</evidence>
<feature type="domain" description="Ketopantoate reductase N-terminal" evidence="5">
    <location>
        <begin position="3"/>
        <end position="149"/>
    </location>
</feature>
<comment type="caution">
    <text evidence="7">The sequence shown here is derived from an EMBL/GenBank/DDBJ whole genome shotgun (WGS) entry which is preliminary data.</text>
</comment>